<dbReference type="EMBL" id="LSYS01007300">
    <property type="protein sequence ID" value="OPJ72049.1"/>
    <property type="molecule type" value="Genomic_DNA"/>
</dbReference>
<protein>
    <submittedName>
        <fullName evidence="2">Uncharacterized protein</fullName>
    </submittedName>
</protein>
<evidence type="ECO:0000313" key="3">
    <source>
        <dbReference type="Proteomes" id="UP000190648"/>
    </source>
</evidence>
<accession>A0A1V4JIN2</accession>
<dbReference type="AlphaFoldDB" id="A0A1V4JIN2"/>
<feature type="compositionally biased region" description="Polar residues" evidence="1">
    <location>
        <begin position="99"/>
        <end position="109"/>
    </location>
</feature>
<feature type="compositionally biased region" description="Basic residues" evidence="1">
    <location>
        <begin position="1"/>
        <end position="11"/>
    </location>
</feature>
<comment type="caution">
    <text evidence="2">The sequence shown here is derived from an EMBL/GenBank/DDBJ whole genome shotgun (WGS) entry which is preliminary data.</text>
</comment>
<dbReference type="Proteomes" id="UP000190648">
    <property type="component" value="Unassembled WGS sequence"/>
</dbReference>
<evidence type="ECO:0000256" key="1">
    <source>
        <dbReference type="SAM" id="MobiDB-lite"/>
    </source>
</evidence>
<evidence type="ECO:0000313" key="2">
    <source>
        <dbReference type="EMBL" id="OPJ72049.1"/>
    </source>
</evidence>
<gene>
    <name evidence="2" type="ORF">AV530_009365</name>
</gene>
<organism evidence="2 3">
    <name type="scientific">Patagioenas fasciata monilis</name>
    <dbReference type="NCBI Taxonomy" id="372326"/>
    <lineage>
        <taxon>Eukaryota</taxon>
        <taxon>Metazoa</taxon>
        <taxon>Chordata</taxon>
        <taxon>Craniata</taxon>
        <taxon>Vertebrata</taxon>
        <taxon>Euteleostomi</taxon>
        <taxon>Archelosauria</taxon>
        <taxon>Archosauria</taxon>
        <taxon>Dinosauria</taxon>
        <taxon>Saurischia</taxon>
        <taxon>Theropoda</taxon>
        <taxon>Coelurosauria</taxon>
        <taxon>Aves</taxon>
        <taxon>Neognathae</taxon>
        <taxon>Neoaves</taxon>
        <taxon>Columbimorphae</taxon>
        <taxon>Columbiformes</taxon>
        <taxon>Columbidae</taxon>
        <taxon>Patagioenas</taxon>
    </lineage>
</organism>
<proteinExistence type="predicted"/>
<sequence>MHTHSFVRKKVTSGAAVAGGSKETDPAASAPQSKRRIKRGTLHVQQQKIKRERGVKEPAERSGPVPDVPGLLGCAPARNKRKRETLSPAAPWDRPCTERLSTQGPSLRQKNYGKSGV</sequence>
<keyword evidence="3" id="KW-1185">Reference proteome</keyword>
<reference evidence="2 3" key="1">
    <citation type="submission" date="2016-02" db="EMBL/GenBank/DDBJ databases">
        <title>Band-tailed pigeon sequencing and assembly.</title>
        <authorList>
            <person name="Soares A.E."/>
            <person name="Novak B.J."/>
            <person name="Rice E.S."/>
            <person name="O'Connell B."/>
            <person name="Chang D."/>
            <person name="Weber S."/>
            <person name="Shapiro B."/>
        </authorList>
    </citation>
    <scope>NUCLEOTIDE SEQUENCE [LARGE SCALE GENOMIC DNA]</scope>
    <source>
        <strain evidence="2">BTP2013</strain>
        <tissue evidence="2">Blood</tissue>
    </source>
</reference>
<name>A0A1V4JIN2_PATFA</name>
<feature type="region of interest" description="Disordered" evidence="1">
    <location>
        <begin position="1"/>
        <end position="117"/>
    </location>
</feature>